<reference evidence="11" key="1">
    <citation type="submission" date="2021-02" db="EMBL/GenBank/DDBJ databases">
        <authorList>
            <person name="Nowell W R."/>
        </authorList>
    </citation>
    <scope>NUCLEOTIDE SEQUENCE</scope>
</reference>
<dbReference type="Pfam" id="PF00181">
    <property type="entry name" value="Ribosomal_L2_N"/>
    <property type="match status" value="1"/>
</dbReference>
<keyword evidence="4" id="KW-0687">Ribonucleoprotein</keyword>
<dbReference type="SUPFAM" id="SSF50447">
    <property type="entry name" value="Translation proteins"/>
    <property type="match status" value="1"/>
</dbReference>
<dbReference type="Proteomes" id="UP000677228">
    <property type="component" value="Unassembled WGS sequence"/>
</dbReference>
<evidence type="ECO:0000256" key="4">
    <source>
        <dbReference type="ARBA" id="ARBA00023274"/>
    </source>
</evidence>
<evidence type="ECO:0000256" key="2">
    <source>
        <dbReference type="ARBA" id="ARBA00006700"/>
    </source>
</evidence>
<dbReference type="InterPro" id="IPR012678">
    <property type="entry name" value="Ribosomal_uL23/eL15/eS24_sf"/>
</dbReference>
<dbReference type="Pfam" id="PF00276">
    <property type="entry name" value="Ribosomal_L23"/>
    <property type="match status" value="1"/>
</dbReference>
<feature type="region of interest" description="Disordered" evidence="7">
    <location>
        <begin position="573"/>
        <end position="608"/>
    </location>
</feature>
<dbReference type="Proteomes" id="UP000682733">
    <property type="component" value="Unassembled WGS sequence"/>
</dbReference>
<dbReference type="PANTHER" id="PTHR13691">
    <property type="entry name" value="RIBOSOMAL PROTEIN L2"/>
    <property type="match status" value="1"/>
</dbReference>
<dbReference type="GO" id="GO:0002181">
    <property type="term" value="P:cytoplasmic translation"/>
    <property type="evidence" value="ECO:0007669"/>
    <property type="project" value="TreeGrafter"/>
</dbReference>
<dbReference type="SUPFAM" id="SSF54189">
    <property type="entry name" value="Ribosomal proteins S24e, L23 and L15e"/>
    <property type="match status" value="1"/>
</dbReference>
<dbReference type="PANTHER" id="PTHR13691:SF5">
    <property type="entry name" value="LARGE RIBOSOMAL SUBUNIT PROTEIN UL2M"/>
    <property type="match status" value="1"/>
</dbReference>
<dbReference type="EMBL" id="CAJNOK010000442">
    <property type="protein sequence ID" value="CAF0753450.1"/>
    <property type="molecule type" value="Genomic_DNA"/>
</dbReference>
<keyword evidence="3" id="KW-0689">Ribosomal protein</keyword>
<dbReference type="InterPro" id="IPR002171">
    <property type="entry name" value="Ribosomal_uL2"/>
</dbReference>
<dbReference type="InterPro" id="IPR012340">
    <property type="entry name" value="NA-bd_OB-fold"/>
</dbReference>
<comment type="similarity">
    <text evidence="2">Belongs to the universal ribosomal protein uL23 family.</text>
</comment>
<dbReference type="InterPro" id="IPR014722">
    <property type="entry name" value="Rib_uL2_dom2"/>
</dbReference>
<protein>
    <recommendedName>
        <fullName evidence="5">Large ribosomal subunit protein uL2</fullName>
    </recommendedName>
    <alternativeName>
        <fullName evidence="6">60S ribosomal protein L8</fullName>
    </alternativeName>
</protein>
<evidence type="ECO:0000256" key="1">
    <source>
        <dbReference type="ARBA" id="ARBA00005636"/>
    </source>
</evidence>
<dbReference type="InterPro" id="IPR005880">
    <property type="entry name" value="Ribosomal_uL2_bac/org-type"/>
</dbReference>
<dbReference type="InterPro" id="IPR008991">
    <property type="entry name" value="Translation_prot_SH3-like_sf"/>
</dbReference>
<dbReference type="PROSITE" id="PS00467">
    <property type="entry name" value="RIBOSOMAL_L2"/>
    <property type="match status" value="1"/>
</dbReference>
<dbReference type="GO" id="GO:0003723">
    <property type="term" value="F:RNA binding"/>
    <property type="evidence" value="ECO:0007669"/>
    <property type="project" value="InterPro"/>
</dbReference>
<evidence type="ECO:0000259" key="9">
    <source>
        <dbReference type="SMART" id="SM01383"/>
    </source>
</evidence>
<evidence type="ECO:0000256" key="3">
    <source>
        <dbReference type="ARBA" id="ARBA00022980"/>
    </source>
</evidence>
<evidence type="ECO:0000256" key="7">
    <source>
        <dbReference type="SAM" id="MobiDB-lite"/>
    </source>
</evidence>
<sequence>MQMKGILGTKIAMTQIFNANGLLIPVTVLKVEPNLVLQTKTTGDKDGYNATVLAYGKGNKRTATKAHLGQFNKVKADPRRKIQEIREMSDHKAGDLITASSLFKAGEIVDVEGVTKGGGRGGSSAQHVFKGKKMSGHYGTDNVTVENLQIVEIDEVQNTILIKGSVPGAYGSIVTIKKAEKNNGKIKEVKLVDLQVELKRNRFFEEAKHLGVQINNDTPLAEMEAAIIQGRKDYELRKENEAKPKSSEETQTNEETVAKLEEVLKDSSKPEIALAFKEIFGIKPLSVNIINSKPARVRTGTKRPGFSAFVKKAIITLPKDMKFNLTGDEQMAAMAEEPSTIESSPSNHQGERIMAIISKKPRAKTSGIRQTTGIDYKKVLTTQKPTKSLTSAQVAGGGRNNRGVITVRHRGGAQRRKYRIIDFLRNKDNIPASVKSVEYDPNRSCFISLIAYKDGTRSYIIAPKGIKLGDTVISGKEGIDIKTGNTTILANIPEGTFVHNVELFPGKGGQMSRAAGTSAQILGKDESGAYVIVRLTSSEVRKLDKNCRATIGVVSNEDHGLVVIGKAGRNRHRGIRPTVRGSAMNPNDHPHGGGEGRQPIGKDAPRTP</sequence>
<feature type="domain" description="Large ribosomal subunit protein uL2 RNA-binding" evidence="9">
    <location>
        <begin position="398"/>
        <end position="474"/>
    </location>
</feature>
<organism evidence="11 12">
    <name type="scientific">Didymodactylos carnosus</name>
    <dbReference type="NCBI Taxonomy" id="1234261"/>
    <lineage>
        <taxon>Eukaryota</taxon>
        <taxon>Metazoa</taxon>
        <taxon>Spiralia</taxon>
        <taxon>Gnathifera</taxon>
        <taxon>Rotifera</taxon>
        <taxon>Eurotatoria</taxon>
        <taxon>Bdelloidea</taxon>
        <taxon>Philodinida</taxon>
        <taxon>Philodinidae</taxon>
        <taxon>Didymodactylos</taxon>
    </lineage>
</organism>
<dbReference type="InterPro" id="IPR022666">
    <property type="entry name" value="Ribosomal_uL2_RNA-bd_dom"/>
</dbReference>
<dbReference type="NCBIfam" id="TIGR01171">
    <property type="entry name" value="rplB_bact"/>
    <property type="match status" value="1"/>
</dbReference>
<gene>
    <name evidence="10" type="ORF">OVA965_LOCUS2147</name>
    <name evidence="11" type="ORF">TMI583_LOCUS2147</name>
</gene>
<dbReference type="FunFam" id="2.30.30.30:FF:000001">
    <property type="entry name" value="50S ribosomal protein L2"/>
    <property type="match status" value="1"/>
</dbReference>
<accession>A0A8S2GLN2</accession>
<evidence type="ECO:0000256" key="6">
    <source>
        <dbReference type="ARBA" id="ARBA00035350"/>
    </source>
</evidence>
<dbReference type="SMART" id="SM01382">
    <property type="entry name" value="Ribosomal_L2_C"/>
    <property type="match status" value="1"/>
</dbReference>
<dbReference type="GO" id="GO:0003735">
    <property type="term" value="F:structural constituent of ribosome"/>
    <property type="evidence" value="ECO:0007669"/>
    <property type="project" value="InterPro"/>
</dbReference>
<dbReference type="Gene3D" id="2.40.50.140">
    <property type="entry name" value="Nucleic acid-binding proteins"/>
    <property type="match status" value="1"/>
</dbReference>
<dbReference type="GO" id="GO:0015934">
    <property type="term" value="C:large ribosomal subunit"/>
    <property type="evidence" value="ECO:0007669"/>
    <property type="project" value="InterPro"/>
</dbReference>
<proteinExistence type="inferred from homology"/>
<dbReference type="EMBL" id="CAJOBA010000442">
    <property type="protein sequence ID" value="CAF3532386.1"/>
    <property type="molecule type" value="Genomic_DNA"/>
</dbReference>
<name>A0A8S2GLN2_9BILA</name>
<dbReference type="Gene3D" id="4.10.950.10">
    <property type="entry name" value="Ribosomal protein L2, domain 3"/>
    <property type="match status" value="1"/>
</dbReference>
<feature type="domain" description="Large ribosomal subunit protein uL2 C-terminal" evidence="8">
    <location>
        <begin position="481"/>
        <end position="608"/>
    </location>
</feature>
<evidence type="ECO:0000259" key="8">
    <source>
        <dbReference type="SMART" id="SM01382"/>
    </source>
</evidence>
<dbReference type="InterPro" id="IPR022669">
    <property type="entry name" value="Ribosomal_uL2_C"/>
</dbReference>
<dbReference type="Gene3D" id="3.30.160.810">
    <property type="match status" value="1"/>
</dbReference>
<dbReference type="SUPFAM" id="SSF50249">
    <property type="entry name" value="Nucleic acid-binding proteins"/>
    <property type="match status" value="1"/>
</dbReference>
<dbReference type="GO" id="GO:0016740">
    <property type="term" value="F:transferase activity"/>
    <property type="evidence" value="ECO:0007669"/>
    <property type="project" value="InterPro"/>
</dbReference>
<evidence type="ECO:0000256" key="5">
    <source>
        <dbReference type="ARBA" id="ARBA00035242"/>
    </source>
</evidence>
<dbReference type="SMART" id="SM01383">
    <property type="entry name" value="Ribosomal_L2"/>
    <property type="match status" value="1"/>
</dbReference>
<dbReference type="InterPro" id="IPR009000">
    <property type="entry name" value="Transl_B-barrel_sf"/>
</dbReference>
<dbReference type="InterPro" id="IPR012677">
    <property type="entry name" value="Nucleotide-bd_a/b_plait_sf"/>
</dbReference>
<evidence type="ECO:0000313" key="11">
    <source>
        <dbReference type="EMBL" id="CAF3532386.1"/>
    </source>
</evidence>
<dbReference type="InterPro" id="IPR022671">
    <property type="entry name" value="Ribosomal_uL2_CS"/>
</dbReference>
<dbReference type="Gene3D" id="2.40.30.10">
    <property type="entry name" value="Translation factors"/>
    <property type="match status" value="1"/>
</dbReference>
<evidence type="ECO:0000313" key="12">
    <source>
        <dbReference type="Proteomes" id="UP000682733"/>
    </source>
</evidence>
<dbReference type="InterPro" id="IPR013025">
    <property type="entry name" value="Ribosomal_uL23-like"/>
</dbReference>
<evidence type="ECO:0000313" key="10">
    <source>
        <dbReference type="EMBL" id="CAF0753450.1"/>
    </source>
</evidence>
<dbReference type="SUPFAM" id="SSF50104">
    <property type="entry name" value="Translation proteins SH3-like domain"/>
    <property type="match status" value="1"/>
</dbReference>
<dbReference type="Pfam" id="PF03947">
    <property type="entry name" value="Ribosomal_L2_C"/>
    <property type="match status" value="1"/>
</dbReference>
<dbReference type="AlphaFoldDB" id="A0A8S2GLN2"/>
<dbReference type="Gene3D" id="3.30.70.330">
    <property type="match status" value="1"/>
</dbReference>
<comment type="caution">
    <text evidence="11">The sequence shown here is derived from an EMBL/GenBank/DDBJ whole genome shotgun (WGS) entry which is preliminary data.</text>
</comment>
<dbReference type="InterPro" id="IPR014726">
    <property type="entry name" value="Ribosomal_uL2_dom3"/>
</dbReference>
<dbReference type="Gene3D" id="2.30.30.30">
    <property type="match status" value="1"/>
</dbReference>
<comment type="similarity">
    <text evidence="1">Belongs to the universal ribosomal protein uL2 family.</text>
</comment>